<dbReference type="Gene3D" id="2.60.120.620">
    <property type="entry name" value="q2cbj1_9rhob like domain"/>
    <property type="match status" value="1"/>
</dbReference>
<dbReference type="PANTHER" id="PTHR20883">
    <property type="entry name" value="PHYTANOYL-COA DIOXYGENASE DOMAIN CONTAINING 1"/>
    <property type="match status" value="1"/>
</dbReference>
<dbReference type="PANTHER" id="PTHR20883:SF41">
    <property type="entry name" value="IRON_ALPHA-KETOGLUTARATE-DEPENDENT DIOXYGENASE ASQJ"/>
    <property type="match status" value="1"/>
</dbReference>
<organism evidence="2 3">
    <name type="scientific">Streptodolium elevatio</name>
    <dbReference type="NCBI Taxonomy" id="3157996"/>
    <lineage>
        <taxon>Bacteria</taxon>
        <taxon>Bacillati</taxon>
        <taxon>Actinomycetota</taxon>
        <taxon>Actinomycetes</taxon>
        <taxon>Kitasatosporales</taxon>
        <taxon>Streptomycetaceae</taxon>
        <taxon>Streptodolium</taxon>
    </lineage>
</organism>
<dbReference type="GO" id="GO:0051213">
    <property type="term" value="F:dioxygenase activity"/>
    <property type="evidence" value="ECO:0007669"/>
    <property type="project" value="UniProtKB-KW"/>
</dbReference>
<evidence type="ECO:0000256" key="1">
    <source>
        <dbReference type="ARBA" id="ARBA00023002"/>
    </source>
</evidence>
<evidence type="ECO:0000313" key="3">
    <source>
        <dbReference type="Proteomes" id="UP001551482"/>
    </source>
</evidence>
<accession>A0ABV3DCN4</accession>
<keyword evidence="3" id="KW-1185">Reference proteome</keyword>
<protein>
    <submittedName>
        <fullName evidence="2">Phytanoyl-CoA dioxygenase family protein</fullName>
    </submittedName>
</protein>
<evidence type="ECO:0000313" key="2">
    <source>
        <dbReference type="EMBL" id="MEU8132954.1"/>
    </source>
</evidence>
<gene>
    <name evidence="2" type="ORF">AB0C36_05550</name>
</gene>
<name>A0ABV3DCN4_9ACTN</name>
<dbReference type="InterPro" id="IPR008775">
    <property type="entry name" value="Phytyl_CoA_dOase-like"/>
</dbReference>
<comment type="caution">
    <text evidence="2">The sequence shown here is derived from an EMBL/GenBank/DDBJ whole genome shotgun (WGS) entry which is preliminary data.</text>
</comment>
<dbReference type="RefSeq" id="WP_358349645.1">
    <property type="nucleotide sequence ID" value="NZ_JBEZFP010000009.1"/>
</dbReference>
<keyword evidence="2" id="KW-0223">Dioxygenase</keyword>
<dbReference type="Proteomes" id="UP001551482">
    <property type="component" value="Unassembled WGS sequence"/>
</dbReference>
<dbReference type="EMBL" id="JBEZFP010000009">
    <property type="protein sequence ID" value="MEU8132954.1"/>
    <property type="molecule type" value="Genomic_DNA"/>
</dbReference>
<dbReference type="Pfam" id="PF05721">
    <property type="entry name" value="PhyH"/>
    <property type="match status" value="1"/>
</dbReference>
<dbReference type="SUPFAM" id="SSF51197">
    <property type="entry name" value="Clavaminate synthase-like"/>
    <property type="match status" value="1"/>
</dbReference>
<proteinExistence type="predicted"/>
<keyword evidence="1" id="KW-0560">Oxidoreductase</keyword>
<sequence>MAAIQRLHAVRTPVETIVAALERDGAVIVEDFLAPEVLTRFNAELDPLLAAARPGNDGQFVNPLIAAFYGEHVRHVTGLAGKSATFVDEVVVHPLYDAVAKAFLAPVCEQHVLNLGQVMDRGPGAERQLLHRDQQVWHHVPRSVGEIQIASVVALVDFTEANGATVVVPGSNTWDWDRKATDDELAVAEMRAGSAVVYLGSTIHAGGGNTTENAWRRGIHVSFCAGWLRTEENQYLVAGPDRARPLGADARRLLGYTAHDGIMTGGGYLGAVELVSPADLLDAGAL</sequence>
<reference evidence="2 3" key="1">
    <citation type="submission" date="2024-06" db="EMBL/GenBank/DDBJ databases">
        <title>The Natural Products Discovery Center: Release of the First 8490 Sequenced Strains for Exploring Actinobacteria Biosynthetic Diversity.</title>
        <authorList>
            <person name="Kalkreuter E."/>
            <person name="Kautsar S.A."/>
            <person name="Yang D."/>
            <person name="Bader C.D."/>
            <person name="Teijaro C.N."/>
            <person name="Fluegel L."/>
            <person name="Davis C.M."/>
            <person name="Simpson J.R."/>
            <person name="Lauterbach L."/>
            <person name="Steele A.D."/>
            <person name="Gui C."/>
            <person name="Meng S."/>
            <person name="Li G."/>
            <person name="Viehrig K."/>
            <person name="Ye F."/>
            <person name="Su P."/>
            <person name="Kiefer A.F."/>
            <person name="Nichols A."/>
            <person name="Cepeda A.J."/>
            <person name="Yan W."/>
            <person name="Fan B."/>
            <person name="Jiang Y."/>
            <person name="Adhikari A."/>
            <person name="Zheng C.-J."/>
            <person name="Schuster L."/>
            <person name="Cowan T.M."/>
            <person name="Smanski M.J."/>
            <person name="Chevrette M.G."/>
            <person name="De Carvalho L.P.S."/>
            <person name="Shen B."/>
        </authorList>
    </citation>
    <scope>NUCLEOTIDE SEQUENCE [LARGE SCALE GENOMIC DNA]</scope>
    <source>
        <strain evidence="2 3">NPDC048946</strain>
    </source>
</reference>